<evidence type="ECO:0000313" key="3">
    <source>
        <dbReference type="EMBL" id="PDW02009.1"/>
    </source>
</evidence>
<evidence type="ECO:0000256" key="1">
    <source>
        <dbReference type="SAM" id="Coils"/>
    </source>
</evidence>
<dbReference type="OrthoDB" id="160796at2"/>
<organism evidence="3 4">
    <name type="scientific">Candidatus Viridilinea mediisalina</name>
    <dbReference type="NCBI Taxonomy" id="2024553"/>
    <lineage>
        <taxon>Bacteria</taxon>
        <taxon>Bacillati</taxon>
        <taxon>Chloroflexota</taxon>
        <taxon>Chloroflexia</taxon>
        <taxon>Chloroflexales</taxon>
        <taxon>Chloroflexineae</taxon>
        <taxon>Oscillochloridaceae</taxon>
        <taxon>Candidatus Viridilinea</taxon>
    </lineage>
</organism>
<keyword evidence="4" id="KW-1185">Reference proteome</keyword>
<dbReference type="AlphaFoldDB" id="A0A2A6RGJ5"/>
<feature type="coiled-coil region" evidence="1">
    <location>
        <begin position="51"/>
        <end position="78"/>
    </location>
</feature>
<keyword evidence="1" id="KW-0175">Coiled coil</keyword>
<reference evidence="4" key="1">
    <citation type="submission" date="2017-08" db="EMBL/GenBank/DDBJ databases">
        <authorList>
            <person name="Grouzdev D.S."/>
            <person name="Gaisin V.A."/>
            <person name="Rysina M.S."/>
            <person name="Gorlenko V.M."/>
        </authorList>
    </citation>
    <scope>NUCLEOTIDE SEQUENCE [LARGE SCALE GENOMIC DNA]</scope>
    <source>
        <strain evidence="4">Kir15-3F</strain>
    </source>
</reference>
<gene>
    <name evidence="3" type="ORF">CJ255_16195</name>
</gene>
<proteinExistence type="predicted"/>
<feature type="domain" description="PepSY" evidence="2">
    <location>
        <begin position="109"/>
        <end position="160"/>
    </location>
</feature>
<sequence>MNQRTMLVVAAGLTAFILIIAGALVGQWSQSSAQLLTTTLTPDVIADPTLVSEFQQREAAYQTAIAEANQQIEQANQQLTPPSNLETAPQTMPQSETVATTVPMTTAPTAEEAAAIALNYRGGGTVRKVELEEERGLLVYEVKFIDGGEVYVDANTGQVVYAKLSKEERP</sequence>
<evidence type="ECO:0000313" key="4">
    <source>
        <dbReference type="Proteomes" id="UP000220527"/>
    </source>
</evidence>
<accession>A0A2A6RGJ5</accession>
<dbReference type="Gene3D" id="3.10.450.40">
    <property type="match status" value="1"/>
</dbReference>
<evidence type="ECO:0000259" key="2">
    <source>
        <dbReference type="Pfam" id="PF03413"/>
    </source>
</evidence>
<dbReference type="Pfam" id="PF03413">
    <property type="entry name" value="PepSY"/>
    <property type="match status" value="1"/>
</dbReference>
<name>A0A2A6RGJ5_9CHLR</name>
<protein>
    <recommendedName>
        <fullName evidence="2">PepSY domain-containing protein</fullName>
    </recommendedName>
</protein>
<dbReference type="RefSeq" id="WP_097645142.1">
    <property type="nucleotide sequence ID" value="NZ_NQWI01000093.1"/>
</dbReference>
<dbReference type="Proteomes" id="UP000220527">
    <property type="component" value="Unassembled WGS sequence"/>
</dbReference>
<dbReference type="InterPro" id="IPR025711">
    <property type="entry name" value="PepSY"/>
</dbReference>
<dbReference type="EMBL" id="NQWI01000093">
    <property type="protein sequence ID" value="PDW02009.1"/>
    <property type="molecule type" value="Genomic_DNA"/>
</dbReference>
<comment type="caution">
    <text evidence="3">The sequence shown here is derived from an EMBL/GenBank/DDBJ whole genome shotgun (WGS) entry which is preliminary data.</text>
</comment>